<dbReference type="AlphaFoldDB" id="A0A918KU76"/>
<name>A0A918KU76_9PROT</name>
<dbReference type="EMBL" id="BMYV01000003">
    <property type="protein sequence ID" value="GGX73903.1"/>
    <property type="molecule type" value="Genomic_DNA"/>
</dbReference>
<reference evidence="1 2" key="1">
    <citation type="journal article" date="2014" name="Int. J. Syst. Evol. Microbiol.">
        <title>Complete genome sequence of Corynebacterium casei LMG S-19264T (=DSM 44701T), isolated from a smear-ripened cheese.</title>
        <authorList>
            <consortium name="US DOE Joint Genome Institute (JGI-PGF)"/>
            <person name="Walter F."/>
            <person name="Albersmeier A."/>
            <person name="Kalinowski J."/>
            <person name="Ruckert C."/>
        </authorList>
    </citation>
    <scope>NUCLEOTIDE SEQUENCE [LARGE SCALE GENOMIC DNA]</scope>
    <source>
        <strain evidence="1 2">KCTC 23968</strain>
    </source>
</reference>
<dbReference type="Proteomes" id="UP000600865">
    <property type="component" value="Unassembled WGS sequence"/>
</dbReference>
<protein>
    <submittedName>
        <fullName evidence="1">Uncharacterized protein</fullName>
    </submittedName>
</protein>
<gene>
    <name evidence="1" type="ORF">GCM10011309_25030</name>
</gene>
<evidence type="ECO:0000313" key="2">
    <source>
        <dbReference type="Proteomes" id="UP000600865"/>
    </source>
</evidence>
<accession>A0A918KU76</accession>
<proteinExistence type="predicted"/>
<evidence type="ECO:0000313" key="1">
    <source>
        <dbReference type="EMBL" id="GGX73903.1"/>
    </source>
</evidence>
<sequence>MTKYTLQLEFDINQITRSLQHNFKAPKGYQAEKYGPLAGTAHFEQGDELDISITATGRAENELSLKVMDCSVVTVGTADLGKLFLSPFAEETAVVSVSDWKPTKNKTTQEDKEADRQRLSIKSASSFAVIAPNGQWRFSGYLSVQIIIDGQTYYRLFYFDPEGSVGNGGGFGWPN</sequence>
<comment type="caution">
    <text evidence="1">The sequence shown here is derived from an EMBL/GenBank/DDBJ whole genome shotgun (WGS) entry which is preliminary data.</text>
</comment>
<organism evidence="1 2">
    <name type="scientific">Litorimonas cladophorae</name>
    <dbReference type="NCBI Taxonomy" id="1220491"/>
    <lineage>
        <taxon>Bacteria</taxon>
        <taxon>Pseudomonadati</taxon>
        <taxon>Pseudomonadota</taxon>
        <taxon>Alphaproteobacteria</taxon>
        <taxon>Maricaulales</taxon>
        <taxon>Robiginitomaculaceae</taxon>
    </lineage>
</organism>
<keyword evidence="2" id="KW-1185">Reference proteome</keyword>
<dbReference type="RefSeq" id="WP_189586729.1">
    <property type="nucleotide sequence ID" value="NZ_BMYV01000003.1"/>
</dbReference>